<dbReference type="InterPro" id="IPR046342">
    <property type="entry name" value="CBS_dom_sf"/>
</dbReference>
<dbReference type="InterPro" id="IPR044065">
    <property type="entry name" value="ACP_MB"/>
</dbReference>
<dbReference type="PROSITE" id="PS51901">
    <property type="entry name" value="ACP_MB"/>
    <property type="match status" value="1"/>
</dbReference>
<gene>
    <name evidence="7" type="ORF">DK846_06950</name>
</gene>
<accession>A0A2V2MXP8</accession>
<keyword evidence="2" id="KW-0028">Amino-acid biosynthesis</keyword>
<dbReference type="GO" id="GO:0009086">
    <property type="term" value="P:methionine biosynthetic process"/>
    <property type="evidence" value="ECO:0007669"/>
    <property type="project" value="UniProtKB-KW"/>
</dbReference>
<dbReference type="PROSITE" id="PS51371">
    <property type="entry name" value="CBS"/>
    <property type="match status" value="2"/>
</dbReference>
<sequence>MTYANEKIQLDTSVAVRDIMRRNPKTIDYRATVADAARKMCNKDPSGSCIVLKENVAVGIVTEQDLNCKVVAKDIKPSEAHVYEIMTSPLITLHGDKSVEDAAHLMIKNRVRRLPIINDKGIVIGIVSVRDIMAVSTEINELMGELIDINQAKDLSSGMCSRCGRMSDDLSNVDGSLICSLCNEEDRL</sequence>
<feature type="domain" description="ACP-type MB" evidence="6">
    <location>
        <begin position="155"/>
        <end position="188"/>
    </location>
</feature>
<dbReference type="GO" id="GO:0046872">
    <property type="term" value="F:metal ion binding"/>
    <property type="evidence" value="ECO:0007669"/>
    <property type="project" value="UniProtKB-KW"/>
</dbReference>
<dbReference type="Gene3D" id="3.10.580.10">
    <property type="entry name" value="CBS-domain"/>
    <property type="match status" value="1"/>
</dbReference>
<keyword evidence="4" id="KW-0408">Iron</keyword>
<dbReference type="InterPro" id="IPR000644">
    <property type="entry name" value="CBS_dom"/>
</dbReference>
<proteinExistence type="predicted"/>
<dbReference type="OrthoDB" id="43333at2157"/>
<keyword evidence="4" id="KW-0862">Zinc</keyword>
<dbReference type="SUPFAM" id="SSF54631">
    <property type="entry name" value="CBS-domain pair"/>
    <property type="match status" value="1"/>
</dbReference>
<evidence type="ECO:0000313" key="8">
    <source>
        <dbReference type="Proteomes" id="UP000245657"/>
    </source>
</evidence>
<keyword evidence="4" id="KW-0479">Metal-binding</keyword>
<evidence type="ECO:0000313" key="7">
    <source>
        <dbReference type="EMBL" id="PWR72692.1"/>
    </source>
</evidence>
<keyword evidence="2" id="KW-0486">Methionine biosynthesis</keyword>
<dbReference type="GeneID" id="97548621"/>
<dbReference type="EMBL" id="QGMY01000006">
    <property type="protein sequence ID" value="PWR72692.1"/>
    <property type="molecule type" value="Genomic_DNA"/>
</dbReference>
<feature type="binding site" evidence="4">
    <location>
        <position position="160"/>
    </location>
    <ligand>
        <name>Fe cation</name>
        <dbReference type="ChEBI" id="CHEBI:24875"/>
    </ligand>
</feature>
<feature type="binding site" evidence="4">
    <location>
        <position position="160"/>
    </location>
    <ligand>
        <name>Zn(2+)</name>
        <dbReference type="ChEBI" id="CHEBI:29105"/>
    </ligand>
</feature>
<organism evidence="7 8">
    <name type="scientific">Methanospirillum lacunae</name>
    <dbReference type="NCBI Taxonomy" id="668570"/>
    <lineage>
        <taxon>Archaea</taxon>
        <taxon>Methanobacteriati</taxon>
        <taxon>Methanobacteriota</taxon>
        <taxon>Stenosarchaea group</taxon>
        <taxon>Methanomicrobia</taxon>
        <taxon>Methanomicrobiales</taxon>
        <taxon>Methanospirillaceae</taxon>
        <taxon>Methanospirillum</taxon>
    </lineage>
</organism>
<dbReference type="PANTHER" id="PTHR43080:SF2">
    <property type="entry name" value="CBS DOMAIN-CONTAINING PROTEIN"/>
    <property type="match status" value="1"/>
</dbReference>
<keyword evidence="1 3" id="KW-0129">CBS domain</keyword>
<dbReference type="RefSeq" id="WP_109968203.1">
    <property type="nucleotide sequence ID" value="NZ_CP176093.1"/>
</dbReference>
<feature type="binding site" evidence="4">
    <location>
        <position position="179"/>
    </location>
    <ligand>
        <name>Fe cation</name>
        <dbReference type="ChEBI" id="CHEBI:24875"/>
    </ligand>
</feature>
<dbReference type="InterPro" id="IPR051257">
    <property type="entry name" value="Diverse_CBS-Domain"/>
</dbReference>
<keyword evidence="8" id="KW-1185">Reference proteome</keyword>
<dbReference type="AlphaFoldDB" id="A0A2V2MXP8"/>
<feature type="binding site" evidence="4">
    <location>
        <position position="182"/>
    </location>
    <ligand>
        <name>Fe cation</name>
        <dbReference type="ChEBI" id="CHEBI:24875"/>
    </ligand>
</feature>
<name>A0A2V2MXP8_9EURY</name>
<feature type="binding site" evidence="4">
    <location>
        <position position="179"/>
    </location>
    <ligand>
        <name>Zn(2+)</name>
        <dbReference type="ChEBI" id="CHEBI:29105"/>
    </ligand>
</feature>
<feature type="binding site" evidence="4">
    <location>
        <position position="163"/>
    </location>
    <ligand>
        <name>Fe cation</name>
        <dbReference type="ChEBI" id="CHEBI:24875"/>
    </ligand>
</feature>
<evidence type="ECO:0000256" key="1">
    <source>
        <dbReference type="ARBA" id="ARBA00023122"/>
    </source>
</evidence>
<reference evidence="7 8" key="1">
    <citation type="submission" date="2018-05" db="EMBL/GenBank/DDBJ databases">
        <title>Draft genome of Methanospirillum lacunae Ki8-1.</title>
        <authorList>
            <person name="Dueholm M.S."/>
            <person name="Nielsen P.H."/>
            <person name="Bakmann L.F."/>
            <person name="Otzen D.E."/>
        </authorList>
    </citation>
    <scope>NUCLEOTIDE SEQUENCE [LARGE SCALE GENOMIC DNA]</scope>
    <source>
        <strain evidence="7 8">Ki8-1</strain>
    </source>
</reference>
<dbReference type="PANTHER" id="PTHR43080">
    <property type="entry name" value="CBS DOMAIN-CONTAINING PROTEIN CBSX3, MITOCHONDRIAL"/>
    <property type="match status" value="1"/>
</dbReference>
<evidence type="ECO:0000259" key="5">
    <source>
        <dbReference type="PROSITE" id="PS51371"/>
    </source>
</evidence>
<dbReference type="Proteomes" id="UP000245657">
    <property type="component" value="Unassembled WGS sequence"/>
</dbReference>
<dbReference type="Pfam" id="PF00571">
    <property type="entry name" value="CBS"/>
    <property type="match status" value="2"/>
</dbReference>
<evidence type="ECO:0000259" key="6">
    <source>
        <dbReference type="PROSITE" id="PS51901"/>
    </source>
</evidence>
<evidence type="ECO:0000256" key="4">
    <source>
        <dbReference type="PROSITE-ProRule" id="PRU01249"/>
    </source>
</evidence>
<comment type="caution">
    <text evidence="7">The sequence shown here is derived from an EMBL/GenBank/DDBJ whole genome shotgun (WGS) entry which is preliminary data.</text>
</comment>
<protein>
    <submittedName>
        <fullName evidence="7">CBS domain-containing protein</fullName>
    </submittedName>
</protein>
<feature type="domain" description="CBS" evidence="5">
    <location>
        <begin position="86"/>
        <end position="142"/>
    </location>
</feature>
<feature type="binding site" evidence="4">
    <location>
        <position position="163"/>
    </location>
    <ligand>
        <name>Zn(2+)</name>
        <dbReference type="ChEBI" id="CHEBI:29105"/>
    </ligand>
</feature>
<evidence type="ECO:0000256" key="2">
    <source>
        <dbReference type="ARBA" id="ARBA00023167"/>
    </source>
</evidence>
<feature type="binding site" evidence="4">
    <location>
        <position position="182"/>
    </location>
    <ligand>
        <name>Zn(2+)</name>
        <dbReference type="ChEBI" id="CHEBI:29105"/>
    </ligand>
</feature>
<dbReference type="SMART" id="SM00116">
    <property type="entry name" value="CBS"/>
    <property type="match status" value="2"/>
</dbReference>
<feature type="domain" description="CBS" evidence="5">
    <location>
        <begin position="20"/>
        <end position="78"/>
    </location>
</feature>
<evidence type="ECO:0000256" key="3">
    <source>
        <dbReference type="PROSITE-ProRule" id="PRU00703"/>
    </source>
</evidence>